<sequence length="103" mass="12130">MVCGPLHSHRACWDANLGRELLDTEWEWVLAYSSSAKTVNDELNHRDEGAEKRDRGFHQRQKKGDQEECTRMEEEVLDRKREDSLKAEEADLPDTWKEESELE</sequence>
<reference evidence="2" key="1">
    <citation type="journal article" date="2022" name="bioRxiv">
        <title>Sequencing and chromosome-scale assembly of the giantPleurodeles waltlgenome.</title>
        <authorList>
            <person name="Brown T."/>
            <person name="Elewa A."/>
            <person name="Iarovenko S."/>
            <person name="Subramanian E."/>
            <person name="Araus A.J."/>
            <person name="Petzold A."/>
            <person name="Susuki M."/>
            <person name="Suzuki K.-i.T."/>
            <person name="Hayashi T."/>
            <person name="Toyoda A."/>
            <person name="Oliveira C."/>
            <person name="Osipova E."/>
            <person name="Leigh N.D."/>
            <person name="Simon A."/>
            <person name="Yun M.H."/>
        </authorList>
    </citation>
    <scope>NUCLEOTIDE SEQUENCE</scope>
    <source>
        <strain evidence="2">20211129_DDA</strain>
        <tissue evidence="2">Liver</tissue>
    </source>
</reference>
<feature type="region of interest" description="Disordered" evidence="1">
    <location>
        <begin position="39"/>
        <end position="103"/>
    </location>
</feature>
<comment type="caution">
    <text evidence="2">The sequence shown here is derived from an EMBL/GenBank/DDBJ whole genome shotgun (WGS) entry which is preliminary data.</text>
</comment>
<gene>
    <name evidence="2" type="ORF">NDU88_010085</name>
</gene>
<evidence type="ECO:0000313" key="2">
    <source>
        <dbReference type="EMBL" id="KAJ1157372.1"/>
    </source>
</evidence>
<keyword evidence="3" id="KW-1185">Reference proteome</keyword>
<evidence type="ECO:0000313" key="3">
    <source>
        <dbReference type="Proteomes" id="UP001066276"/>
    </source>
</evidence>
<name>A0AAV7S094_PLEWA</name>
<accession>A0AAV7S094</accession>
<evidence type="ECO:0000256" key="1">
    <source>
        <dbReference type="SAM" id="MobiDB-lite"/>
    </source>
</evidence>
<proteinExistence type="predicted"/>
<protein>
    <submittedName>
        <fullName evidence="2">Uncharacterized protein</fullName>
    </submittedName>
</protein>
<dbReference type="EMBL" id="JANPWB010000009">
    <property type="protein sequence ID" value="KAJ1157372.1"/>
    <property type="molecule type" value="Genomic_DNA"/>
</dbReference>
<organism evidence="2 3">
    <name type="scientific">Pleurodeles waltl</name>
    <name type="common">Iberian ribbed newt</name>
    <dbReference type="NCBI Taxonomy" id="8319"/>
    <lineage>
        <taxon>Eukaryota</taxon>
        <taxon>Metazoa</taxon>
        <taxon>Chordata</taxon>
        <taxon>Craniata</taxon>
        <taxon>Vertebrata</taxon>
        <taxon>Euteleostomi</taxon>
        <taxon>Amphibia</taxon>
        <taxon>Batrachia</taxon>
        <taxon>Caudata</taxon>
        <taxon>Salamandroidea</taxon>
        <taxon>Salamandridae</taxon>
        <taxon>Pleurodelinae</taxon>
        <taxon>Pleurodeles</taxon>
    </lineage>
</organism>
<dbReference type="Proteomes" id="UP001066276">
    <property type="component" value="Chromosome 5"/>
</dbReference>
<dbReference type="AlphaFoldDB" id="A0AAV7S094"/>